<dbReference type="InterPro" id="IPR016195">
    <property type="entry name" value="Pol/histidinol_Pase-like"/>
</dbReference>
<dbReference type="STRING" id="1227455.C449_02040"/>
<dbReference type="Gene3D" id="3.20.20.140">
    <property type="entry name" value="Metal-dependent hydrolases"/>
    <property type="match status" value="1"/>
</dbReference>
<dbReference type="InParanoid" id="M0MNH2"/>
<evidence type="ECO:0000259" key="2">
    <source>
        <dbReference type="SMART" id="SM00481"/>
    </source>
</evidence>
<dbReference type="GO" id="GO:0035312">
    <property type="term" value="F:5'-3' DNA exonuclease activity"/>
    <property type="evidence" value="ECO:0007669"/>
    <property type="project" value="TreeGrafter"/>
</dbReference>
<protein>
    <submittedName>
        <fullName evidence="3">PHP domain-containing protein</fullName>
    </submittedName>
</protein>
<reference evidence="3 4" key="1">
    <citation type="journal article" date="2014" name="PLoS Genet.">
        <title>Phylogenetically driven sequencing of extremely halophilic archaea reveals strategies for static and dynamic osmo-response.</title>
        <authorList>
            <person name="Becker E.A."/>
            <person name="Seitzer P.M."/>
            <person name="Tritt A."/>
            <person name="Larsen D."/>
            <person name="Krusor M."/>
            <person name="Yao A.I."/>
            <person name="Wu D."/>
            <person name="Madern D."/>
            <person name="Eisen J.A."/>
            <person name="Darling A.E."/>
            <person name="Facciotti M.T."/>
        </authorList>
    </citation>
    <scope>NUCLEOTIDE SEQUENCE [LARGE SCALE GENOMIC DNA]</scope>
    <source>
        <strain evidence="3 4">DSM 5350</strain>
    </source>
</reference>
<evidence type="ECO:0000256" key="1">
    <source>
        <dbReference type="SAM" id="MobiDB-lite"/>
    </source>
</evidence>
<dbReference type="PANTHER" id="PTHR42924:SF3">
    <property type="entry name" value="POLYMERASE_HISTIDINOL PHOSPHATASE N-TERMINAL DOMAIN-CONTAINING PROTEIN"/>
    <property type="match status" value="1"/>
</dbReference>
<dbReference type="Pfam" id="PF13263">
    <property type="entry name" value="PHP_C"/>
    <property type="match status" value="1"/>
</dbReference>
<proteinExistence type="predicted"/>
<comment type="caution">
    <text evidence="3">The sequence shown here is derived from an EMBL/GenBank/DDBJ whole genome shotgun (WGS) entry which is preliminary data.</text>
</comment>
<name>M0MNH2_9EURY</name>
<gene>
    <name evidence="3" type="ORF">C449_02040</name>
</gene>
<dbReference type="Proteomes" id="UP000011669">
    <property type="component" value="Unassembled WGS sequence"/>
</dbReference>
<evidence type="ECO:0000313" key="4">
    <source>
        <dbReference type="Proteomes" id="UP000011669"/>
    </source>
</evidence>
<dbReference type="InterPro" id="IPR004013">
    <property type="entry name" value="PHP_dom"/>
</dbReference>
<sequence>MSRSRSRYDLQVHTDASPCSATSPEAVAQAAEKAALDGIVVTDHDTLANVDRVRSSAPDDLDVVSGVEVTTTQGHLLGIDIERAPPQTDPLSVIDDIHDQDGLAVLSHPFDALRQVYDTDLAALAAAVDGVEAINARCVRESFNHEARAFAAHHDLATTGGSDAHFPMEVGRAYTECEGSLREAIRTGTTVPRGRGRYLSGHVATKLHQARRAVAGWR</sequence>
<feature type="compositionally biased region" description="Basic and acidic residues" evidence="1">
    <location>
        <begin position="1"/>
        <end position="12"/>
    </location>
</feature>
<dbReference type="PATRIC" id="fig|1227455.4.peg.416"/>
<dbReference type="GO" id="GO:0004534">
    <property type="term" value="F:5'-3' RNA exonuclease activity"/>
    <property type="evidence" value="ECO:0007669"/>
    <property type="project" value="TreeGrafter"/>
</dbReference>
<dbReference type="AlphaFoldDB" id="M0MNH2"/>
<dbReference type="SMART" id="SM00481">
    <property type="entry name" value="POLIIIAc"/>
    <property type="match status" value="1"/>
</dbReference>
<dbReference type="PANTHER" id="PTHR42924">
    <property type="entry name" value="EXONUCLEASE"/>
    <property type="match status" value="1"/>
</dbReference>
<organism evidence="3 4">
    <name type="scientific">Halococcus saccharolyticus DSM 5350</name>
    <dbReference type="NCBI Taxonomy" id="1227455"/>
    <lineage>
        <taxon>Archaea</taxon>
        <taxon>Methanobacteriati</taxon>
        <taxon>Methanobacteriota</taxon>
        <taxon>Stenosarchaea group</taxon>
        <taxon>Halobacteria</taxon>
        <taxon>Halobacteriales</taxon>
        <taxon>Halococcaceae</taxon>
        <taxon>Halococcus</taxon>
    </lineage>
</organism>
<dbReference type="InterPro" id="IPR052018">
    <property type="entry name" value="PHP_domain"/>
</dbReference>
<dbReference type="EMBL" id="AOMD01000009">
    <property type="protein sequence ID" value="EMA47206.1"/>
    <property type="molecule type" value="Genomic_DNA"/>
</dbReference>
<dbReference type="OrthoDB" id="63337at2157"/>
<keyword evidence="4" id="KW-1185">Reference proteome</keyword>
<dbReference type="InterPro" id="IPR003141">
    <property type="entry name" value="Pol/His_phosphatase_N"/>
</dbReference>
<accession>M0MNH2</accession>
<dbReference type="RefSeq" id="WP_006076214.1">
    <property type="nucleotide sequence ID" value="NZ_AOMD01000009.1"/>
</dbReference>
<dbReference type="Pfam" id="PF02811">
    <property type="entry name" value="PHP"/>
    <property type="match status" value="1"/>
</dbReference>
<feature type="region of interest" description="Disordered" evidence="1">
    <location>
        <begin position="1"/>
        <end position="22"/>
    </location>
</feature>
<evidence type="ECO:0000313" key="3">
    <source>
        <dbReference type="EMBL" id="EMA47206.1"/>
    </source>
</evidence>
<feature type="domain" description="Polymerase/histidinol phosphatase N-terminal" evidence="2">
    <location>
        <begin position="8"/>
        <end position="73"/>
    </location>
</feature>
<dbReference type="SUPFAM" id="SSF89550">
    <property type="entry name" value="PHP domain-like"/>
    <property type="match status" value="1"/>
</dbReference>
<dbReference type="CDD" id="cd07432">
    <property type="entry name" value="PHP_HisPPase"/>
    <property type="match status" value="1"/>
</dbReference>